<dbReference type="RefSeq" id="XP_013422316.1">
    <property type="nucleotide sequence ID" value="XM_013566862.1"/>
</dbReference>
<evidence type="ECO:0000313" key="14">
    <source>
        <dbReference type="EMBL" id="KEQ68128.1"/>
    </source>
</evidence>
<dbReference type="PROSITE" id="PS50893">
    <property type="entry name" value="ABC_TRANSPORTER_2"/>
    <property type="match status" value="2"/>
</dbReference>
<feature type="transmembrane region" description="Helical" evidence="11">
    <location>
        <begin position="483"/>
        <end position="506"/>
    </location>
</feature>
<dbReference type="PANTHER" id="PTHR24223">
    <property type="entry name" value="ATP-BINDING CASSETTE SUB-FAMILY C"/>
    <property type="match status" value="1"/>
</dbReference>
<keyword evidence="8 11" id="KW-0472">Membrane</keyword>
<dbReference type="Gene3D" id="1.20.1560.10">
    <property type="entry name" value="ABC transporter type 1, transmembrane domain"/>
    <property type="match status" value="2"/>
</dbReference>
<dbReference type="FunFam" id="1.20.1560.10:FF:000055">
    <property type="entry name" value="ABC multidrug transporter (Eurofung)"/>
    <property type="match status" value="1"/>
</dbReference>
<dbReference type="PROSITE" id="PS00211">
    <property type="entry name" value="ABC_TRANSPORTER_1"/>
    <property type="match status" value="2"/>
</dbReference>
<evidence type="ECO:0000256" key="11">
    <source>
        <dbReference type="SAM" id="Phobius"/>
    </source>
</evidence>
<dbReference type="InterPro" id="IPR027417">
    <property type="entry name" value="P-loop_NTPase"/>
</dbReference>
<comment type="similarity">
    <text evidence="2">Belongs to the ABC transporter superfamily. ABCC family. Conjugate transporter (TC 3.A.1.208) subfamily.</text>
</comment>
<dbReference type="InterPro" id="IPR017871">
    <property type="entry name" value="ABC_transporter-like_CS"/>
</dbReference>
<proteinExistence type="inferred from homology"/>
<dbReference type="InterPro" id="IPR003593">
    <property type="entry name" value="AAA+_ATPase"/>
</dbReference>
<dbReference type="GO" id="GO:0005524">
    <property type="term" value="F:ATP binding"/>
    <property type="evidence" value="ECO:0007669"/>
    <property type="project" value="UniProtKB-KW"/>
</dbReference>
<feature type="transmembrane region" description="Helical" evidence="11">
    <location>
        <begin position="153"/>
        <end position="172"/>
    </location>
</feature>
<accession>A0A074W5M2</accession>
<feature type="transmembrane region" description="Helical" evidence="11">
    <location>
        <begin position="266"/>
        <end position="287"/>
    </location>
</feature>
<evidence type="ECO:0000256" key="10">
    <source>
        <dbReference type="SAM" id="MobiDB-lite"/>
    </source>
</evidence>
<keyword evidence="5" id="KW-0547">Nucleotide-binding</keyword>
<dbReference type="FunFam" id="3.40.50.300:FF:001854">
    <property type="entry name" value="ABC multidrug transporter (Eurofung)"/>
    <property type="match status" value="1"/>
</dbReference>
<dbReference type="Gene3D" id="3.40.50.300">
    <property type="entry name" value="P-loop containing nucleotide triphosphate hydrolases"/>
    <property type="match status" value="2"/>
</dbReference>
<feature type="domain" description="ABC transmembrane type-1" evidence="13">
    <location>
        <begin position="274"/>
        <end position="541"/>
    </location>
</feature>
<feature type="transmembrane region" description="Helical" evidence="11">
    <location>
        <begin position="68"/>
        <end position="87"/>
    </location>
</feature>
<dbReference type="PANTHER" id="PTHR24223:SF345">
    <property type="entry name" value="ABC MULTIDRUG TRANSPORTER (EUROFUNG)"/>
    <property type="match status" value="1"/>
</dbReference>
<feature type="compositionally biased region" description="Polar residues" evidence="10">
    <location>
        <begin position="828"/>
        <end position="840"/>
    </location>
</feature>
<dbReference type="STRING" id="1043004.A0A074W5M2"/>
<feature type="domain" description="ABC transmembrane type-1" evidence="13">
    <location>
        <begin position="886"/>
        <end position="1164"/>
    </location>
</feature>
<evidence type="ECO:0000256" key="1">
    <source>
        <dbReference type="ARBA" id="ARBA00004141"/>
    </source>
</evidence>
<keyword evidence="9" id="KW-0325">Glycoprotein</keyword>
<evidence type="ECO:0000256" key="6">
    <source>
        <dbReference type="ARBA" id="ARBA00022840"/>
    </source>
</evidence>
<dbReference type="GO" id="GO:0016887">
    <property type="term" value="F:ATP hydrolysis activity"/>
    <property type="evidence" value="ECO:0007669"/>
    <property type="project" value="InterPro"/>
</dbReference>
<evidence type="ECO:0000256" key="3">
    <source>
        <dbReference type="ARBA" id="ARBA00022448"/>
    </source>
</evidence>
<evidence type="ECO:0000259" key="12">
    <source>
        <dbReference type="PROSITE" id="PS50893"/>
    </source>
</evidence>
<dbReference type="CDD" id="cd18580">
    <property type="entry name" value="ABC_6TM_ABCC_D2"/>
    <property type="match status" value="1"/>
</dbReference>
<keyword evidence="6" id="KW-0067">ATP-binding</keyword>
<gene>
    <name evidence="14" type="ORF">M436DRAFT_86656</name>
</gene>
<dbReference type="InterPro" id="IPR003439">
    <property type="entry name" value="ABC_transporter-like_ATP-bd"/>
</dbReference>
<comment type="subcellular location">
    <subcellularLocation>
        <location evidence="1">Membrane</location>
        <topology evidence="1">Multi-pass membrane protein</topology>
    </subcellularLocation>
</comment>
<feature type="transmembrane region" description="Helical" evidence="11">
    <location>
        <begin position="1108"/>
        <end position="1129"/>
    </location>
</feature>
<feature type="transmembrane region" description="Helical" evidence="11">
    <location>
        <begin position="403"/>
        <end position="425"/>
    </location>
</feature>
<dbReference type="SMART" id="SM00382">
    <property type="entry name" value="AAA"/>
    <property type="match status" value="2"/>
</dbReference>
<dbReference type="GeneID" id="25417778"/>
<reference evidence="14 15" key="1">
    <citation type="journal article" date="2014" name="BMC Genomics">
        <title>Genome sequencing of four Aureobasidium pullulans varieties: biotechnological potential, stress tolerance, and description of new species.</title>
        <authorList>
            <person name="Gostin Ar C."/>
            <person name="Ohm R.A."/>
            <person name="Kogej T."/>
            <person name="Sonjak S."/>
            <person name="Turk M."/>
            <person name="Zajc J."/>
            <person name="Zalar P."/>
            <person name="Grube M."/>
            <person name="Sun H."/>
            <person name="Han J."/>
            <person name="Sharma A."/>
            <person name="Chiniquy J."/>
            <person name="Ngan C.Y."/>
            <person name="Lipzen A."/>
            <person name="Barry K."/>
            <person name="Grigoriev I.V."/>
            <person name="Gunde-Cimerman N."/>
        </authorList>
    </citation>
    <scope>NUCLEOTIDE SEQUENCE [LARGE SCALE GENOMIC DNA]</scope>
    <source>
        <strain evidence="14 15">CBS 147.97</strain>
    </source>
</reference>
<feature type="transmembrane region" description="Helical" evidence="11">
    <location>
        <begin position="1024"/>
        <end position="1044"/>
    </location>
</feature>
<dbReference type="InterPro" id="IPR050173">
    <property type="entry name" value="ABC_transporter_C-like"/>
</dbReference>
<dbReference type="Proteomes" id="UP000027730">
    <property type="component" value="Unassembled WGS sequence"/>
</dbReference>
<feature type="transmembrane region" description="Helical" evidence="11">
    <location>
        <begin position="883"/>
        <end position="907"/>
    </location>
</feature>
<dbReference type="InterPro" id="IPR011527">
    <property type="entry name" value="ABC1_TM_dom"/>
</dbReference>
<dbReference type="Pfam" id="PF00005">
    <property type="entry name" value="ABC_tran"/>
    <property type="match status" value="2"/>
</dbReference>
<feature type="region of interest" description="Disordered" evidence="10">
    <location>
        <begin position="823"/>
        <end position="861"/>
    </location>
</feature>
<keyword evidence="3" id="KW-0813">Transport</keyword>
<dbReference type="GO" id="GO:0016020">
    <property type="term" value="C:membrane"/>
    <property type="evidence" value="ECO:0007669"/>
    <property type="project" value="UniProtKB-SubCell"/>
</dbReference>
<dbReference type="SUPFAM" id="SSF90123">
    <property type="entry name" value="ABC transporter transmembrane region"/>
    <property type="match status" value="2"/>
</dbReference>
<dbReference type="FunFam" id="1.20.1560.10:FF:000066">
    <property type="entry name" value="ABC multidrug transporter (Eurofung)"/>
    <property type="match status" value="1"/>
</dbReference>
<feature type="transmembrane region" description="Helical" evidence="11">
    <location>
        <begin position="1000"/>
        <end position="1018"/>
    </location>
</feature>
<evidence type="ECO:0000256" key="2">
    <source>
        <dbReference type="ARBA" id="ARBA00009726"/>
    </source>
</evidence>
<evidence type="ECO:0000259" key="13">
    <source>
        <dbReference type="PROSITE" id="PS50929"/>
    </source>
</evidence>
<evidence type="ECO:0000313" key="15">
    <source>
        <dbReference type="Proteomes" id="UP000027730"/>
    </source>
</evidence>
<dbReference type="SUPFAM" id="SSF52540">
    <property type="entry name" value="P-loop containing nucleoside triphosphate hydrolases"/>
    <property type="match status" value="2"/>
</dbReference>
<dbReference type="EMBL" id="KL584738">
    <property type="protein sequence ID" value="KEQ68128.1"/>
    <property type="molecule type" value="Genomic_DNA"/>
</dbReference>
<evidence type="ECO:0000256" key="9">
    <source>
        <dbReference type="ARBA" id="ARBA00023180"/>
    </source>
</evidence>
<dbReference type="Pfam" id="PF24357">
    <property type="entry name" value="TMD0_ABC"/>
    <property type="match status" value="1"/>
</dbReference>
<protein>
    <submittedName>
        <fullName evidence="14">Putative ABC multidrug transporter</fullName>
    </submittedName>
</protein>
<dbReference type="Pfam" id="PF00664">
    <property type="entry name" value="ABC_membrane"/>
    <property type="match status" value="1"/>
</dbReference>
<name>A0A074W5M2_9PEZI</name>
<dbReference type="InterPro" id="IPR044726">
    <property type="entry name" value="ABCC_6TM_D2"/>
</dbReference>
<keyword evidence="7 11" id="KW-1133">Transmembrane helix</keyword>
<evidence type="ECO:0000256" key="5">
    <source>
        <dbReference type="ARBA" id="ARBA00022741"/>
    </source>
</evidence>
<evidence type="ECO:0000256" key="4">
    <source>
        <dbReference type="ARBA" id="ARBA00022692"/>
    </source>
</evidence>
<feature type="domain" description="ABC transporter" evidence="12">
    <location>
        <begin position="1201"/>
        <end position="1453"/>
    </location>
</feature>
<evidence type="ECO:0000256" key="8">
    <source>
        <dbReference type="ARBA" id="ARBA00023136"/>
    </source>
</evidence>
<dbReference type="GO" id="GO:0140359">
    <property type="term" value="F:ABC-type transporter activity"/>
    <property type="evidence" value="ECO:0007669"/>
    <property type="project" value="InterPro"/>
</dbReference>
<dbReference type="PROSITE" id="PS50929">
    <property type="entry name" value="ABC_TM1F"/>
    <property type="match status" value="2"/>
</dbReference>
<feature type="transmembrane region" description="Helical" evidence="11">
    <location>
        <begin position="307"/>
        <end position="328"/>
    </location>
</feature>
<dbReference type="InterPro" id="IPR036640">
    <property type="entry name" value="ABC1_TM_sf"/>
</dbReference>
<sequence>MPFHAGQQGLFDFDQVDFDFNVQFEQLFFSIVPSVVFIVASTWRAATQLRKPTLVKAPIFQFIKLTTIIIYLTLELALLVLAALSRFQASSTFLAASVLKLVSALTMVTLSLADHNKSPRPSVLLGIYLSLTLLPDAAQARTLFLSSDDSSEVAYSSVFSAALSLKILILLLEAKKKSQWLAWDKNDHSPEEFSGIFSLGVFAWLNKMFLDGYKGVLTLDDLYPLDNALDGKTLHNKFSEHMDYTRLNGDKYGLVKVLIRTLKGPLLIPVIPRLALLAFTFCQPLFIQSILNYLSQPELDANVGYGFIGASVLIYSGIAISTALYWYCYHRLRTMSRSILVTEIFLRTTQARLGSSDENAAVTLMSTDMERIDLGFRSLHEIWASVVQAGLASWLLYNQLGILFMAPIGLVLVSFTLLVIFMKFAGDSQRAWMAGVQKRVSLTATVITSMKSLKLSGLSGTITDFVQGLRVEEIAAGARFRKITIIAAFLGFAPMLLGPPLTFAFTQKTLNVSRTFTSLSYLTLLLSLLTQIFQAVPQVLSGLACLSRVQAYLECESHADFRKMSSTHISSQKKTMRSSESAAINSESSCVIDMENAEFGWEQDKHVLHGVTTQIKKSALTIVVGPVGSGKSTFCKALLGEIPFSKGRMTLTTSVPHVGVCEQIAFLSNGSLRDNIVGFSPYDAKRYAEVIEATALSFDLDSLPQGDSTNIGSDGITLSGGQRQRVSLARALYLQTDLLVLDDVFSGLDADTEDQVFRRVFGSGGLLRQRQATVVLCTHSISHLPAADQIIALGHGTIAEQGEFKKLMAREGYVHRLRTWDSMDDKSSSGISRSESNTHGPETPTGRKVELPPSTPIRTADALRQGGDKSVYTHYLKSMGWTLAGLAVFSAALWGFFTNFPTIWLTYWSNDVSKPHPVHPWAYYAGLYALFQVCGLFSLLSLGIVIFIVSITRVGANLRKTALHTLVKAPLSFFTSTDTGVVTNFFSQDLNLVDTELPNALLNFLFASFSAIGQAAVIPTSSPYMAISYPFLILLLYIVQKFYLRTARQLRLLDLEAKSPLYTHFLDTTKGIVTLRAFGFISEELDKNARLVNDSQRPAYLLIMVQQWLNLVLNVVVMTMAAVLTTLAVRMHSSSGFTGASLVTLMGFGESLSDIVVFYTRLETSIGAISRLKTFSETVLPEDREDEDVVPPVQWPQTGSIVMEGVSASYKSLEAQDNESPHLAVRDVSLTISAGERIAICGRTGSGKSSLIAIFLKLLDATPETSANVTIDNLPLYKIERSALRQRVLALPQEAVFLPDGTTFATNLDPLNISDPHNCESALQSVGLWNLVVEKGGLTAEMSAGTLSAGQRQLLSLARVILRRRHRASQGANGGILLLDEVSSSVDQATEKVMQEIIRTEFEGYTVVAVSHRLEMIMDFDRVVVMDQGSVVEVGVPRVLAEKAESRFGELVRAGE</sequence>
<feature type="transmembrane region" description="Helical" evidence="11">
    <location>
        <begin position="27"/>
        <end position="47"/>
    </location>
</feature>
<dbReference type="HOGENOM" id="CLU_000604_27_5_1"/>
<feature type="domain" description="ABC transporter" evidence="12">
    <location>
        <begin position="592"/>
        <end position="820"/>
    </location>
</feature>
<feature type="transmembrane region" description="Helical" evidence="11">
    <location>
        <begin position="93"/>
        <end position="113"/>
    </location>
</feature>
<evidence type="ECO:0000256" key="7">
    <source>
        <dbReference type="ARBA" id="ARBA00022989"/>
    </source>
</evidence>
<dbReference type="CDD" id="cd03250">
    <property type="entry name" value="ABCC_MRP_domain1"/>
    <property type="match status" value="1"/>
</dbReference>
<keyword evidence="15" id="KW-1185">Reference proteome</keyword>
<feature type="transmembrane region" description="Helical" evidence="11">
    <location>
        <begin position="927"/>
        <end position="951"/>
    </location>
</feature>
<dbReference type="OrthoDB" id="6500128at2759"/>
<keyword evidence="4 11" id="KW-0812">Transmembrane</keyword>
<organism evidence="14 15">
    <name type="scientific">Aureobasidium namibiae CBS 147.97</name>
    <dbReference type="NCBI Taxonomy" id="1043004"/>
    <lineage>
        <taxon>Eukaryota</taxon>
        <taxon>Fungi</taxon>
        <taxon>Dikarya</taxon>
        <taxon>Ascomycota</taxon>
        <taxon>Pezizomycotina</taxon>
        <taxon>Dothideomycetes</taxon>
        <taxon>Dothideomycetidae</taxon>
        <taxon>Dothideales</taxon>
        <taxon>Saccotheciaceae</taxon>
        <taxon>Aureobasidium</taxon>
    </lineage>
</organism>
<dbReference type="InterPro" id="IPR056227">
    <property type="entry name" value="TMD0_ABC"/>
</dbReference>